<dbReference type="InterPro" id="IPR036409">
    <property type="entry name" value="Aldolase_II/adducin_N_sf"/>
</dbReference>
<organism evidence="4 5">
    <name type="scientific">Nitratireductor kimnyeongensis</name>
    <dbReference type="NCBI Taxonomy" id="430679"/>
    <lineage>
        <taxon>Bacteria</taxon>
        <taxon>Pseudomonadati</taxon>
        <taxon>Pseudomonadota</taxon>
        <taxon>Alphaproteobacteria</taxon>
        <taxon>Hyphomicrobiales</taxon>
        <taxon>Phyllobacteriaceae</taxon>
        <taxon>Nitratireductor</taxon>
    </lineage>
</organism>
<evidence type="ECO:0000256" key="1">
    <source>
        <dbReference type="ARBA" id="ARBA00022723"/>
    </source>
</evidence>
<name>A0ABW0T6D6_9HYPH</name>
<accession>A0ABW0T6D6</accession>
<dbReference type="Pfam" id="PF00596">
    <property type="entry name" value="Aldolase_II"/>
    <property type="match status" value="1"/>
</dbReference>
<dbReference type="SMART" id="SM01007">
    <property type="entry name" value="Aldolase_II"/>
    <property type="match status" value="1"/>
</dbReference>
<dbReference type="PANTHER" id="PTHR22789">
    <property type="entry name" value="FUCULOSE PHOSPHATE ALDOLASE"/>
    <property type="match status" value="1"/>
</dbReference>
<keyword evidence="5" id="KW-1185">Reference proteome</keyword>
<evidence type="ECO:0000256" key="2">
    <source>
        <dbReference type="ARBA" id="ARBA00023239"/>
    </source>
</evidence>
<keyword evidence="2" id="KW-0456">Lyase</keyword>
<proteinExistence type="predicted"/>
<reference evidence="5" key="1">
    <citation type="journal article" date="2019" name="Int. J. Syst. Evol. Microbiol.">
        <title>The Global Catalogue of Microorganisms (GCM) 10K type strain sequencing project: providing services to taxonomists for standard genome sequencing and annotation.</title>
        <authorList>
            <consortium name="The Broad Institute Genomics Platform"/>
            <consortium name="The Broad Institute Genome Sequencing Center for Infectious Disease"/>
            <person name="Wu L."/>
            <person name="Ma J."/>
        </authorList>
    </citation>
    <scope>NUCLEOTIDE SEQUENCE [LARGE SCALE GENOMIC DNA]</scope>
    <source>
        <strain evidence="5">JCM 3366</strain>
    </source>
</reference>
<keyword evidence="1" id="KW-0479">Metal-binding</keyword>
<dbReference type="PANTHER" id="PTHR22789:SF0">
    <property type="entry name" value="3-OXO-TETRONATE 4-PHOSPHATE DECARBOXYLASE-RELATED"/>
    <property type="match status" value="1"/>
</dbReference>
<dbReference type="SUPFAM" id="SSF53639">
    <property type="entry name" value="AraD/HMP-PK domain-like"/>
    <property type="match status" value="1"/>
</dbReference>
<dbReference type="EMBL" id="JBHSNB010000001">
    <property type="protein sequence ID" value="MFC5584196.1"/>
    <property type="molecule type" value="Genomic_DNA"/>
</dbReference>
<feature type="domain" description="Class II aldolase/adducin N-terminal" evidence="3">
    <location>
        <begin position="9"/>
        <end position="193"/>
    </location>
</feature>
<comment type="caution">
    <text evidence="4">The sequence shown here is derived from an EMBL/GenBank/DDBJ whole genome shotgun (WGS) entry which is preliminary data.</text>
</comment>
<dbReference type="InterPro" id="IPR001303">
    <property type="entry name" value="Aldolase_II/adducin_N"/>
</dbReference>
<evidence type="ECO:0000313" key="5">
    <source>
        <dbReference type="Proteomes" id="UP001596107"/>
    </source>
</evidence>
<evidence type="ECO:0000259" key="3">
    <source>
        <dbReference type="SMART" id="SM01007"/>
    </source>
</evidence>
<dbReference type="InterPro" id="IPR050197">
    <property type="entry name" value="Aldolase_class_II_sugar_metab"/>
</dbReference>
<dbReference type="Gene3D" id="3.40.225.10">
    <property type="entry name" value="Class II aldolase/adducin N-terminal domain"/>
    <property type="match status" value="1"/>
</dbReference>
<gene>
    <name evidence="4" type="ORF">ACFPOD_03660</name>
</gene>
<sequence length="247" mass="26642">MSTFKDLLSDMVAANRILASQGVCDAFGHISVRNPDNPNAYLLSCARAPQLVEREDIMEFALDGTPMHGDTRKPFLERFIHGALYAERADVHCVIHSHSRSVIPFTVTPAQLRPVVHSCATIGHAVPVWDAQTSFGDTNLLIANEAMGRDFASVMGEGNSALMRGHGSTVVGASIREAVYTAVYLEVNASLQIAASGLGPITFLTEGEVEIIQSRLADAKPGEGYDRAWEYWCRQAGVEPCQPGGEG</sequence>
<dbReference type="Proteomes" id="UP001596107">
    <property type="component" value="Unassembled WGS sequence"/>
</dbReference>
<dbReference type="RefSeq" id="WP_246637785.1">
    <property type="nucleotide sequence ID" value="NZ_CP078143.1"/>
</dbReference>
<protein>
    <submittedName>
        <fullName evidence="4">Class II aldolase/adducin family protein</fullName>
    </submittedName>
</protein>
<evidence type="ECO:0000313" key="4">
    <source>
        <dbReference type="EMBL" id="MFC5584196.1"/>
    </source>
</evidence>